<evidence type="ECO:0000256" key="3">
    <source>
        <dbReference type="ARBA" id="ARBA00022630"/>
    </source>
</evidence>
<name>A0A2K9ND49_9PROT</name>
<protein>
    <submittedName>
        <fullName evidence="8">GMC family oxidoreductase</fullName>
    </submittedName>
</protein>
<keyword evidence="9" id="KW-1185">Reference proteome</keyword>
<comment type="cofactor">
    <cofactor evidence="1">
        <name>FAD</name>
        <dbReference type="ChEBI" id="CHEBI:57692"/>
    </cofactor>
</comment>
<reference evidence="8 9" key="1">
    <citation type="submission" date="2017-12" db="EMBL/GenBank/DDBJ databases">
        <title>Genomes of bacteria within cyanobacterial aggregates.</title>
        <authorList>
            <person name="Cai H."/>
        </authorList>
    </citation>
    <scope>NUCLEOTIDE SEQUENCE [LARGE SCALE GENOMIC DNA]</scope>
    <source>
        <strain evidence="8 9">TH16</strain>
    </source>
</reference>
<dbReference type="AlphaFoldDB" id="A0A2K9ND49"/>
<dbReference type="RefSeq" id="WP_102112687.1">
    <property type="nucleotide sequence ID" value="NZ_BMGN01000011.1"/>
</dbReference>
<dbReference type="EMBL" id="CP025611">
    <property type="protein sequence ID" value="AUN31071.1"/>
    <property type="molecule type" value="Genomic_DNA"/>
</dbReference>
<evidence type="ECO:0000259" key="7">
    <source>
        <dbReference type="Pfam" id="PF05199"/>
    </source>
</evidence>
<dbReference type="GO" id="GO:0016614">
    <property type="term" value="F:oxidoreductase activity, acting on CH-OH group of donors"/>
    <property type="evidence" value="ECO:0007669"/>
    <property type="project" value="InterPro"/>
</dbReference>
<dbReference type="OrthoDB" id="9798604at2"/>
<sequence length="540" mass="58598">MLIDLLSLPPDQEFAADVAIVGAGAAGIALALQLSRAGIDVCLIESGGPTLEAELQSLNSGENVGLPYYPLDVTRNRVLGGTTATWSGRCVPLDPIDFERRSWVPHSGWPVTSADLAGDYQLAAELCGVGEAKFTDLWLEAGLDDPGFDPALVQTRFWRMKAQRFGEAFRAELEASPRVRTLLRGTVVNIDVAGDARRVTGLRLSTPAGVRHRVRARHYVLAAGGIENARLLLASSDVDKTGIGNGRDLVGRFFMEHPKCRTARVQTDNPVRLLEQLRTTYPRHMPPLCPSLVLSAEKQAELGVLNSSIALYYRSMPGVTDAATELNAAWKKGQWWPEGAGRNLMRLLPVLPTVPGNLFRRYVRRRALIAQPKALYLLVRGEQAPNPDSRVRLSQARDMLGQRRADLDWRLSPLDKRSAHAVTELVGAELARTGLGRITLDNWLLDGTDAWPTGADDGDHHDVLQGGHHHIGTTRMSADPSTGVVDANAKVWGKENLFVAGSSVFPTSGWANPTLTIVALSLRLGAHLARQLPIAEAAAA</sequence>
<dbReference type="Pfam" id="PF01266">
    <property type="entry name" value="DAO"/>
    <property type="match status" value="1"/>
</dbReference>
<feature type="domain" description="Glucose-methanol-choline oxidoreductase C-terminal" evidence="7">
    <location>
        <begin position="385"/>
        <end position="520"/>
    </location>
</feature>
<dbReference type="PANTHER" id="PTHR42784:SF1">
    <property type="entry name" value="PYRANOSE 2-OXIDASE"/>
    <property type="match status" value="1"/>
</dbReference>
<comment type="similarity">
    <text evidence="2">Belongs to the GMC oxidoreductase family.</text>
</comment>
<keyword evidence="4" id="KW-0274">FAD</keyword>
<evidence type="ECO:0000259" key="6">
    <source>
        <dbReference type="Pfam" id="PF01266"/>
    </source>
</evidence>
<accession>A0A2K9ND49</accession>
<dbReference type="PANTHER" id="PTHR42784">
    <property type="entry name" value="PYRANOSE 2-OXIDASE"/>
    <property type="match status" value="1"/>
</dbReference>
<evidence type="ECO:0000256" key="1">
    <source>
        <dbReference type="ARBA" id="ARBA00001974"/>
    </source>
</evidence>
<dbReference type="InterPro" id="IPR036188">
    <property type="entry name" value="FAD/NAD-bd_sf"/>
</dbReference>
<dbReference type="KEGG" id="ncb:C0V82_13120"/>
<evidence type="ECO:0000256" key="5">
    <source>
        <dbReference type="ARBA" id="ARBA00023002"/>
    </source>
</evidence>
<keyword evidence="3" id="KW-0285">Flavoprotein</keyword>
<dbReference type="Gene3D" id="3.50.50.60">
    <property type="entry name" value="FAD/NAD(P)-binding domain"/>
    <property type="match status" value="2"/>
</dbReference>
<organism evidence="8 9">
    <name type="scientific">Niveispirillum cyanobacteriorum</name>
    <dbReference type="NCBI Taxonomy" id="1612173"/>
    <lineage>
        <taxon>Bacteria</taxon>
        <taxon>Pseudomonadati</taxon>
        <taxon>Pseudomonadota</taxon>
        <taxon>Alphaproteobacteria</taxon>
        <taxon>Rhodospirillales</taxon>
        <taxon>Azospirillaceae</taxon>
        <taxon>Niveispirillum</taxon>
    </lineage>
</organism>
<dbReference type="Proteomes" id="UP000234752">
    <property type="component" value="Chromosome eg_1"/>
</dbReference>
<evidence type="ECO:0000256" key="2">
    <source>
        <dbReference type="ARBA" id="ARBA00010790"/>
    </source>
</evidence>
<dbReference type="InterPro" id="IPR051473">
    <property type="entry name" value="P2Ox-like"/>
</dbReference>
<feature type="domain" description="FAD dependent oxidoreductase" evidence="6">
    <location>
        <begin position="17"/>
        <end position="225"/>
    </location>
</feature>
<dbReference type="InterPro" id="IPR006076">
    <property type="entry name" value="FAD-dep_OxRdtase"/>
</dbReference>
<evidence type="ECO:0000313" key="8">
    <source>
        <dbReference type="EMBL" id="AUN31071.1"/>
    </source>
</evidence>
<keyword evidence="5" id="KW-0560">Oxidoreductase</keyword>
<evidence type="ECO:0000256" key="4">
    <source>
        <dbReference type="ARBA" id="ARBA00022827"/>
    </source>
</evidence>
<dbReference type="Pfam" id="PF05199">
    <property type="entry name" value="GMC_oxred_C"/>
    <property type="match status" value="1"/>
</dbReference>
<proteinExistence type="inferred from homology"/>
<gene>
    <name evidence="8" type="ORF">C0V82_13120</name>
</gene>
<evidence type="ECO:0000313" key="9">
    <source>
        <dbReference type="Proteomes" id="UP000234752"/>
    </source>
</evidence>
<dbReference type="SUPFAM" id="SSF51905">
    <property type="entry name" value="FAD/NAD(P)-binding domain"/>
    <property type="match status" value="1"/>
</dbReference>
<dbReference type="InterPro" id="IPR007867">
    <property type="entry name" value="GMC_OxRtase_C"/>
</dbReference>